<name>A0AAF3JAU8_9BILA</name>
<dbReference type="AlphaFoldDB" id="A0AAF3JAU8"/>
<accession>A0AAF3JAU8</accession>
<feature type="region of interest" description="Disordered" evidence="1">
    <location>
        <begin position="1"/>
        <end position="40"/>
    </location>
</feature>
<protein>
    <submittedName>
        <fullName evidence="3">Uncharacterized protein</fullName>
    </submittedName>
</protein>
<dbReference type="Proteomes" id="UP000887575">
    <property type="component" value="Unassembled WGS sequence"/>
</dbReference>
<keyword evidence="2" id="KW-1185">Reference proteome</keyword>
<evidence type="ECO:0000256" key="1">
    <source>
        <dbReference type="SAM" id="MobiDB-lite"/>
    </source>
</evidence>
<evidence type="ECO:0000313" key="2">
    <source>
        <dbReference type="Proteomes" id="UP000887575"/>
    </source>
</evidence>
<sequence length="78" mass="8866">MPQRQSDLQKTLQGDRQSLSMQYQGSHSGCRSMDSIPSDGQQIMGRDIMIEDHIGKGEKSGEIETNNRLTHERFSDKK</sequence>
<dbReference type="WBParaSite" id="MBELARI_LOCUS7405">
    <property type="protein sequence ID" value="MBELARI_LOCUS7405"/>
    <property type="gene ID" value="MBELARI_LOCUS7405"/>
</dbReference>
<feature type="compositionally biased region" description="Polar residues" evidence="1">
    <location>
        <begin position="1"/>
        <end position="29"/>
    </location>
</feature>
<organism evidence="2 3">
    <name type="scientific">Mesorhabditis belari</name>
    <dbReference type="NCBI Taxonomy" id="2138241"/>
    <lineage>
        <taxon>Eukaryota</taxon>
        <taxon>Metazoa</taxon>
        <taxon>Ecdysozoa</taxon>
        <taxon>Nematoda</taxon>
        <taxon>Chromadorea</taxon>
        <taxon>Rhabditida</taxon>
        <taxon>Rhabditina</taxon>
        <taxon>Rhabditomorpha</taxon>
        <taxon>Rhabditoidea</taxon>
        <taxon>Rhabditidae</taxon>
        <taxon>Mesorhabditinae</taxon>
        <taxon>Mesorhabditis</taxon>
    </lineage>
</organism>
<evidence type="ECO:0000313" key="3">
    <source>
        <dbReference type="WBParaSite" id="MBELARI_LOCUS7405"/>
    </source>
</evidence>
<proteinExistence type="predicted"/>
<feature type="compositionally biased region" description="Basic and acidic residues" evidence="1">
    <location>
        <begin position="69"/>
        <end position="78"/>
    </location>
</feature>
<reference evidence="3" key="1">
    <citation type="submission" date="2024-02" db="UniProtKB">
        <authorList>
            <consortium name="WormBaseParasite"/>
        </authorList>
    </citation>
    <scope>IDENTIFICATION</scope>
</reference>
<feature type="region of interest" description="Disordered" evidence="1">
    <location>
        <begin position="55"/>
        <end position="78"/>
    </location>
</feature>